<comment type="caution">
    <text evidence="1">The sequence shown here is derived from an EMBL/GenBank/DDBJ whole genome shotgun (WGS) entry which is preliminary data.</text>
</comment>
<gene>
    <name evidence="1" type="ORF">GWK47_025384</name>
</gene>
<organism evidence="1 2">
    <name type="scientific">Chionoecetes opilio</name>
    <name type="common">Atlantic snow crab</name>
    <name type="synonym">Cancer opilio</name>
    <dbReference type="NCBI Taxonomy" id="41210"/>
    <lineage>
        <taxon>Eukaryota</taxon>
        <taxon>Metazoa</taxon>
        <taxon>Ecdysozoa</taxon>
        <taxon>Arthropoda</taxon>
        <taxon>Crustacea</taxon>
        <taxon>Multicrustacea</taxon>
        <taxon>Malacostraca</taxon>
        <taxon>Eumalacostraca</taxon>
        <taxon>Eucarida</taxon>
        <taxon>Decapoda</taxon>
        <taxon>Pleocyemata</taxon>
        <taxon>Brachyura</taxon>
        <taxon>Eubrachyura</taxon>
        <taxon>Majoidea</taxon>
        <taxon>Majidae</taxon>
        <taxon>Chionoecetes</taxon>
    </lineage>
</organism>
<protein>
    <submittedName>
        <fullName evidence="1">Uncharacterized protein</fullName>
    </submittedName>
</protein>
<dbReference type="Proteomes" id="UP000770661">
    <property type="component" value="Unassembled WGS sequence"/>
</dbReference>
<reference evidence="1" key="1">
    <citation type="submission" date="2020-07" db="EMBL/GenBank/DDBJ databases">
        <title>The High-quality genome of the commercially important snow crab, Chionoecetes opilio.</title>
        <authorList>
            <person name="Jeong J.-H."/>
            <person name="Ryu S."/>
        </authorList>
    </citation>
    <scope>NUCLEOTIDE SEQUENCE</scope>
    <source>
        <strain evidence="1">MADBK_172401_WGS</strain>
        <tissue evidence="1">Digestive gland</tissue>
    </source>
</reference>
<proteinExistence type="predicted"/>
<dbReference type="EMBL" id="JACEEZ010025401">
    <property type="protein sequence ID" value="KAG0701135.1"/>
    <property type="molecule type" value="Genomic_DNA"/>
</dbReference>
<evidence type="ECO:0000313" key="1">
    <source>
        <dbReference type="EMBL" id="KAG0701135.1"/>
    </source>
</evidence>
<name>A0A8J8WDB6_CHIOP</name>
<sequence>MQVAFSRRPRNVLPWMKAGLDRPKLWMSWGTTSVNRDLLSHGPDPGSPGIWWLSTCDLLISSGVPVFSAKDLPVAGRKPVEGGAFSPGDFQERQHASLLTSSCLLGQLAEELSSSPWITLLSPPASRFGCLVCGLCSDRPVIAFGASLLTRRSALPLTGPPLHACSSARGLFGACRS</sequence>
<accession>A0A8J8WDB6</accession>
<dbReference type="AlphaFoldDB" id="A0A8J8WDB6"/>
<evidence type="ECO:0000313" key="2">
    <source>
        <dbReference type="Proteomes" id="UP000770661"/>
    </source>
</evidence>
<keyword evidence="2" id="KW-1185">Reference proteome</keyword>